<dbReference type="Proteomes" id="UP001523216">
    <property type="component" value="Unassembled WGS sequence"/>
</dbReference>
<keyword evidence="3" id="KW-1185">Reference proteome</keyword>
<dbReference type="EMBL" id="JAMQOL010000053">
    <property type="protein sequence ID" value="MCM4083049.1"/>
    <property type="molecule type" value="Genomic_DNA"/>
</dbReference>
<feature type="region of interest" description="Disordered" evidence="1">
    <location>
        <begin position="338"/>
        <end position="375"/>
    </location>
</feature>
<sequence>MSVPDEPEEIIIHIPGGRAVVIGPDAEMDELRWGRRVANLAAGEWASVLRTLDPATRAFVESQRWAGSLVELDEVSRSMLPTARKIVESDGWIQATLRNDEGKFSRVMRIRPGTGVAALVGGAAILSAIAAQAQTAQMARDIRAIRLHMDALYQHLQNDQIGAAANVAEQVDGLVLRLREHGIEGVDPSEFAVIRNSLGNIRHRCLRHLQDAVTTLANANYRSPVEARKNLHIDTVQKVMLYLDLVGKVHLDTVQFELAQVAFYYHSGRADVARTWSVSTTKAQDHLRTEIETMCGRLDRLDASIRALFRPVMQHALGQTQKAAAAATASTYTTARQVARGKTFASPVSHSRSRQQKPPRPSAWPSRLEPPRSTR</sequence>
<organism evidence="2 3">
    <name type="scientific">Paractinoplanes hotanensis</name>
    <dbReference type="NCBI Taxonomy" id="2906497"/>
    <lineage>
        <taxon>Bacteria</taxon>
        <taxon>Bacillati</taxon>
        <taxon>Actinomycetota</taxon>
        <taxon>Actinomycetes</taxon>
        <taxon>Micromonosporales</taxon>
        <taxon>Micromonosporaceae</taxon>
        <taxon>Paractinoplanes</taxon>
    </lineage>
</organism>
<evidence type="ECO:0000313" key="3">
    <source>
        <dbReference type="Proteomes" id="UP001523216"/>
    </source>
</evidence>
<evidence type="ECO:0000256" key="1">
    <source>
        <dbReference type="SAM" id="MobiDB-lite"/>
    </source>
</evidence>
<protein>
    <submittedName>
        <fullName evidence="2">Uncharacterized protein</fullName>
    </submittedName>
</protein>
<gene>
    <name evidence="2" type="ORF">LXN57_36380</name>
</gene>
<proteinExistence type="predicted"/>
<accession>A0ABT0YAI5</accession>
<reference evidence="2 3" key="1">
    <citation type="submission" date="2022-06" db="EMBL/GenBank/DDBJ databases">
        <title>Actinoplanes abujensis sp. nov., isolated from Nigerian arid soil.</title>
        <authorList>
            <person name="Ding P."/>
        </authorList>
    </citation>
    <scope>NUCLEOTIDE SEQUENCE [LARGE SCALE GENOMIC DNA]</scope>
    <source>
        <strain evidence="3">TRM88002</strain>
    </source>
</reference>
<dbReference type="RefSeq" id="WP_251802751.1">
    <property type="nucleotide sequence ID" value="NZ_JAMQOL010000053.1"/>
</dbReference>
<name>A0ABT0YAI5_9ACTN</name>
<evidence type="ECO:0000313" key="2">
    <source>
        <dbReference type="EMBL" id="MCM4083049.1"/>
    </source>
</evidence>
<comment type="caution">
    <text evidence="2">The sequence shown here is derived from an EMBL/GenBank/DDBJ whole genome shotgun (WGS) entry which is preliminary data.</text>
</comment>